<dbReference type="Gene3D" id="1.20.5.520">
    <property type="entry name" value="Single helix bin"/>
    <property type="match status" value="1"/>
</dbReference>
<evidence type="ECO:0000313" key="18">
    <source>
        <dbReference type="EMBL" id="KYO30272.1"/>
    </source>
</evidence>
<evidence type="ECO:0000256" key="14">
    <source>
        <dbReference type="ARBA" id="ARBA00023180"/>
    </source>
</evidence>
<feature type="chain" id="PRO_5007585623" evidence="17">
    <location>
        <begin position="26"/>
        <end position="395"/>
    </location>
</feature>
<dbReference type="GO" id="GO:0007249">
    <property type="term" value="P:canonical NF-kappaB signal transduction"/>
    <property type="evidence" value="ECO:0007669"/>
    <property type="project" value="TreeGrafter"/>
</dbReference>
<dbReference type="FunFam" id="1.20.5.520:FF:000001">
    <property type="entry name" value="Thymosin beta"/>
    <property type="match status" value="1"/>
</dbReference>
<dbReference type="eggNOG" id="KOG4641">
    <property type="taxonomic scope" value="Eukaryota"/>
</dbReference>
<feature type="compositionally biased region" description="Basic and acidic residues" evidence="16">
    <location>
        <begin position="384"/>
        <end position="395"/>
    </location>
</feature>
<dbReference type="PROSITE" id="PS00500">
    <property type="entry name" value="THYMOSIN_B4"/>
    <property type="match status" value="1"/>
</dbReference>
<dbReference type="InterPro" id="IPR038386">
    <property type="entry name" value="Beta-thymosin_sf"/>
</dbReference>
<dbReference type="GO" id="GO:0005886">
    <property type="term" value="C:plasma membrane"/>
    <property type="evidence" value="ECO:0007669"/>
    <property type="project" value="TreeGrafter"/>
</dbReference>
<dbReference type="GO" id="GO:0002224">
    <property type="term" value="P:toll-like receptor signaling pathway"/>
    <property type="evidence" value="ECO:0007669"/>
    <property type="project" value="TreeGrafter"/>
</dbReference>
<dbReference type="InterPro" id="IPR001611">
    <property type="entry name" value="Leu-rich_rpt"/>
</dbReference>
<name>A0A151N0J4_ALLMI</name>
<keyword evidence="12" id="KW-0472">Membrane</keyword>
<dbReference type="Gene3D" id="3.80.10.10">
    <property type="entry name" value="Ribonuclease Inhibitor"/>
    <property type="match status" value="1"/>
</dbReference>
<keyword evidence="9" id="KW-0677">Repeat</keyword>
<dbReference type="GO" id="GO:0005856">
    <property type="term" value="C:cytoskeleton"/>
    <property type="evidence" value="ECO:0007669"/>
    <property type="project" value="UniProtKB-SubCell"/>
</dbReference>
<comment type="similarity">
    <text evidence="4">Belongs to the thymosin beta family.</text>
</comment>
<dbReference type="GO" id="GO:0003785">
    <property type="term" value="F:actin monomer binding"/>
    <property type="evidence" value="ECO:0007669"/>
    <property type="project" value="InterPro"/>
</dbReference>
<evidence type="ECO:0000256" key="5">
    <source>
        <dbReference type="ARBA" id="ARBA00022490"/>
    </source>
</evidence>
<feature type="compositionally biased region" description="Basic and acidic residues" evidence="16">
    <location>
        <begin position="355"/>
        <end position="376"/>
    </location>
</feature>
<evidence type="ECO:0000256" key="12">
    <source>
        <dbReference type="ARBA" id="ARBA00023136"/>
    </source>
</evidence>
<keyword evidence="13" id="KW-0675">Receptor</keyword>
<keyword evidence="14" id="KW-0325">Glycoprotein</keyword>
<keyword evidence="15" id="KW-0206">Cytoskeleton</keyword>
<accession>A0A151N0J4</accession>
<dbReference type="GO" id="GO:0051607">
    <property type="term" value="P:defense response to virus"/>
    <property type="evidence" value="ECO:0007669"/>
    <property type="project" value="TreeGrafter"/>
</dbReference>
<organism evidence="18 19">
    <name type="scientific">Alligator mississippiensis</name>
    <name type="common">American alligator</name>
    <dbReference type="NCBI Taxonomy" id="8496"/>
    <lineage>
        <taxon>Eukaryota</taxon>
        <taxon>Metazoa</taxon>
        <taxon>Chordata</taxon>
        <taxon>Craniata</taxon>
        <taxon>Vertebrata</taxon>
        <taxon>Euteleostomi</taxon>
        <taxon>Archelosauria</taxon>
        <taxon>Archosauria</taxon>
        <taxon>Crocodylia</taxon>
        <taxon>Alligatoridae</taxon>
        <taxon>Alligatorinae</taxon>
        <taxon>Alligator</taxon>
    </lineage>
</organism>
<comment type="caution">
    <text evidence="18">The sequence shown here is derived from an EMBL/GenBank/DDBJ whole genome shotgun (WGS) entry which is preliminary data.</text>
</comment>
<dbReference type="GO" id="GO:0034154">
    <property type="term" value="P:toll-like receptor 7 signaling pathway"/>
    <property type="evidence" value="ECO:0007669"/>
    <property type="project" value="TreeGrafter"/>
</dbReference>
<dbReference type="AlphaFoldDB" id="A0A151N0J4"/>
<evidence type="ECO:0000256" key="3">
    <source>
        <dbReference type="ARBA" id="ARBA00004370"/>
    </source>
</evidence>
<proteinExistence type="inferred from homology"/>
<protein>
    <submittedName>
        <fullName evidence="18">Toll-like receptor 7 isoform A</fullName>
    </submittedName>
</protein>
<dbReference type="SUPFAM" id="SSF52058">
    <property type="entry name" value="L domain-like"/>
    <property type="match status" value="1"/>
</dbReference>
<keyword evidence="5" id="KW-0963">Cytoplasm</keyword>
<evidence type="ECO:0000256" key="15">
    <source>
        <dbReference type="ARBA" id="ARBA00023212"/>
    </source>
</evidence>
<dbReference type="SMART" id="SM00152">
    <property type="entry name" value="THY"/>
    <property type="match status" value="1"/>
</dbReference>
<keyword evidence="11" id="KW-1133">Transmembrane helix</keyword>
<keyword evidence="10" id="KW-0967">Endosome</keyword>
<dbReference type="SMART" id="SM00369">
    <property type="entry name" value="LRR_TYP"/>
    <property type="match status" value="1"/>
</dbReference>
<sequence>MAFHRRPSNRLLLLVLFLFPNLLSCRWFPKSLPCDVKVEASKASVVVDCSERHLTQIPEGIPANATNLILTINHIPSIFSTSFAHLDNLTEIDFRCNCVPVKSGPKDHVCTRRPQIANGSFAILTKLKSLYLDGNQLSEIPRSLPPNLLLLSLEANSIFSLTKEKLSELRNIKKLYLGQNCYYRNPCNISFEIEENAFQDLKSLIVLAIKLDAIIESSFLQVNMATIPYDLFVLLLLIQPEWNGIVYGGGIKKGNMNPPIRSLDWFTTTYIGKSVMSVLGQEDEDIRRKKEEKEKGSEIVNSAGMTSLLICIEVGNITAHAETALLYWSAEEQLQRPELLLCRASVLGSAKMSDKPDMAEIEKFDKSKLKKTETQEKNPLPSKETIEQEKQAGES</sequence>
<evidence type="ECO:0000256" key="13">
    <source>
        <dbReference type="ARBA" id="ARBA00023170"/>
    </source>
</evidence>
<evidence type="ECO:0000256" key="10">
    <source>
        <dbReference type="ARBA" id="ARBA00022753"/>
    </source>
</evidence>
<dbReference type="Proteomes" id="UP000050525">
    <property type="component" value="Unassembled WGS sequence"/>
</dbReference>
<evidence type="ECO:0000256" key="17">
    <source>
        <dbReference type="SAM" id="SignalP"/>
    </source>
</evidence>
<dbReference type="PANTHER" id="PTHR47410">
    <property type="entry name" value="TOLL-LIKE RECEPTOR 7-RELATED"/>
    <property type="match status" value="1"/>
</dbReference>
<evidence type="ECO:0000256" key="1">
    <source>
        <dbReference type="ARBA" id="ARBA00004177"/>
    </source>
</evidence>
<evidence type="ECO:0000256" key="8">
    <source>
        <dbReference type="ARBA" id="ARBA00022729"/>
    </source>
</evidence>
<gene>
    <name evidence="18" type="primary">TLR7-1</name>
    <name evidence="18" type="ORF">Y1Q_0022477</name>
</gene>
<evidence type="ECO:0000256" key="16">
    <source>
        <dbReference type="SAM" id="MobiDB-lite"/>
    </source>
</evidence>
<dbReference type="PANTHER" id="PTHR47410:SF2">
    <property type="entry name" value="TOLL-LIKE RECEPTOR 7"/>
    <property type="match status" value="1"/>
</dbReference>
<dbReference type="GO" id="GO:0005768">
    <property type="term" value="C:endosome"/>
    <property type="evidence" value="ECO:0007669"/>
    <property type="project" value="UniProtKB-SubCell"/>
</dbReference>
<feature type="signal peptide" evidence="17">
    <location>
        <begin position="1"/>
        <end position="25"/>
    </location>
</feature>
<evidence type="ECO:0000313" key="19">
    <source>
        <dbReference type="Proteomes" id="UP000050525"/>
    </source>
</evidence>
<dbReference type="PROSITE" id="PS51450">
    <property type="entry name" value="LRR"/>
    <property type="match status" value="1"/>
</dbReference>
<dbReference type="InterPro" id="IPR032675">
    <property type="entry name" value="LRR_dom_sf"/>
</dbReference>
<dbReference type="CDD" id="cd22059">
    <property type="entry name" value="WH2_BetaT"/>
    <property type="match status" value="1"/>
</dbReference>
<keyword evidence="19" id="KW-1185">Reference proteome</keyword>
<evidence type="ECO:0000256" key="9">
    <source>
        <dbReference type="ARBA" id="ARBA00022737"/>
    </source>
</evidence>
<evidence type="ECO:0000256" key="7">
    <source>
        <dbReference type="ARBA" id="ARBA00022692"/>
    </source>
</evidence>
<reference evidence="18 19" key="1">
    <citation type="journal article" date="2012" name="Genome Biol.">
        <title>Sequencing three crocodilian genomes to illuminate the evolution of archosaurs and amniotes.</title>
        <authorList>
            <person name="St John J.A."/>
            <person name="Braun E.L."/>
            <person name="Isberg S.R."/>
            <person name="Miles L.G."/>
            <person name="Chong A.Y."/>
            <person name="Gongora J."/>
            <person name="Dalzell P."/>
            <person name="Moran C."/>
            <person name="Bed'hom B."/>
            <person name="Abzhanov A."/>
            <person name="Burgess S.C."/>
            <person name="Cooksey A.M."/>
            <person name="Castoe T.A."/>
            <person name="Crawford N.G."/>
            <person name="Densmore L.D."/>
            <person name="Drew J.C."/>
            <person name="Edwards S.V."/>
            <person name="Faircloth B.C."/>
            <person name="Fujita M.K."/>
            <person name="Greenwold M.J."/>
            <person name="Hoffmann F.G."/>
            <person name="Howard J.M."/>
            <person name="Iguchi T."/>
            <person name="Janes D.E."/>
            <person name="Khan S.Y."/>
            <person name="Kohno S."/>
            <person name="de Koning A.J."/>
            <person name="Lance S.L."/>
            <person name="McCarthy F.M."/>
            <person name="McCormack J.E."/>
            <person name="Merchant M.E."/>
            <person name="Peterson D.G."/>
            <person name="Pollock D.D."/>
            <person name="Pourmand N."/>
            <person name="Raney B.J."/>
            <person name="Roessler K.A."/>
            <person name="Sanford J.R."/>
            <person name="Sawyer R.H."/>
            <person name="Schmidt C.J."/>
            <person name="Triplett E.W."/>
            <person name="Tuberville T.D."/>
            <person name="Venegas-Anaya M."/>
            <person name="Howard J.T."/>
            <person name="Jarvis E.D."/>
            <person name="Guillette L.J.Jr."/>
            <person name="Glenn T.C."/>
            <person name="Green R.E."/>
            <person name="Ray D.A."/>
        </authorList>
    </citation>
    <scope>NUCLEOTIDE SEQUENCE [LARGE SCALE GENOMIC DNA]</scope>
    <source>
        <strain evidence="18">KSC_2009_1</strain>
    </source>
</reference>
<dbReference type="InterPro" id="IPR003591">
    <property type="entry name" value="Leu-rich_rpt_typical-subtyp"/>
</dbReference>
<dbReference type="GO" id="GO:0038187">
    <property type="term" value="F:pattern recognition receptor activity"/>
    <property type="evidence" value="ECO:0007669"/>
    <property type="project" value="TreeGrafter"/>
</dbReference>
<dbReference type="EMBL" id="AKHW03004278">
    <property type="protein sequence ID" value="KYO30272.1"/>
    <property type="molecule type" value="Genomic_DNA"/>
</dbReference>
<dbReference type="GO" id="GO:0007015">
    <property type="term" value="P:actin filament organization"/>
    <property type="evidence" value="ECO:0007669"/>
    <property type="project" value="InterPro"/>
</dbReference>
<evidence type="ECO:0000256" key="4">
    <source>
        <dbReference type="ARBA" id="ARBA00009511"/>
    </source>
</evidence>
<evidence type="ECO:0000256" key="11">
    <source>
        <dbReference type="ARBA" id="ARBA00022989"/>
    </source>
</evidence>
<comment type="subcellular location">
    <subcellularLocation>
        <location evidence="2">Cytoplasm</location>
        <location evidence="2">Cytoskeleton</location>
    </subcellularLocation>
    <subcellularLocation>
        <location evidence="1">Endosome</location>
    </subcellularLocation>
    <subcellularLocation>
        <location evidence="3">Membrane</location>
    </subcellularLocation>
</comment>
<dbReference type="GO" id="GO:0032755">
    <property type="term" value="P:positive regulation of interleukin-6 production"/>
    <property type="evidence" value="ECO:0007669"/>
    <property type="project" value="TreeGrafter"/>
</dbReference>
<feature type="region of interest" description="Disordered" evidence="16">
    <location>
        <begin position="355"/>
        <end position="395"/>
    </location>
</feature>
<evidence type="ECO:0000256" key="2">
    <source>
        <dbReference type="ARBA" id="ARBA00004245"/>
    </source>
</evidence>
<keyword evidence="6" id="KW-0433">Leucine-rich repeat</keyword>
<dbReference type="InterPro" id="IPR001152">
    <property type="entry name" value="Beta-thymosin"/>
</dbReference>
<keyword evidence="7" id="KW-0812">Transmembrane</keyword>
<evidence type="ECO:0000256" key="6">
    <source>
        <dbReference type="ARBA" id="ARBA00022614"/>
    </source>
</evidence>
<dbReference type="Pfam" id="PF01290">
    <property type="entry name" value="Thymosin"/>
    <property type="match status" value="1"/>
</dbReference>
<keyword evidence="8 17" id="KW-0732">Signal</keyword>